<dbReference type="Pfam" id="PF00210">
    <property type="entry name" value="Ferritin"/>
    <property type="match status" value="1"/>
</dbReference>
<feature type="binding site" evidence="7">
    <location>
        <position position="51"/>
    </location>
    <ligand>
        <name>Fe cation</name>
        <dbReference type="ChEBI" id="CHEBI:24875"/>
        <label>2</label>
    </ligand>
</feature>
<dbReference type="PANTHER" id="PTHR30295">
    <property type="entry name" value="BACTERIOFERRITIN"/>
    <property type="match status" value="1"/>
</dbReference>
<comment type="similarity">
    <text evidence="1 6">Belongs to the bacterioferritin family.</text>
</comment>
<dbReference type="CDD" id="cd00907">
    <property type="entry name" value="Bacterioferritin"/>
    <property type="match status" value="1"/>
</dbReference>
<comment type="function">
    <text evidence="6">Iron-storage protein, whose ferroxidase center binds Fe(2+), oxidizes it using dioxygen to Fe(3+), and participates in the subsequent Fe(3+) oxide mineral core formation within the central cavity of the BFR protein shell.</text>
</comment>
<evidence type="ECO:0000256" key="7">
    <source>
        <dbReference type="PIRSR" id="PIRSR002560-1"/>
    </source>
</evidence>
<evidence type="ECO:0000256" key="5">
    <source>
        <dbReference type="ARBA" id="ARBA00023004"/>
    </source>
</evidence>
<keyword evidence="5 6" id="KW-0408">Iron</keyword>
<dbReference type="PIRSF" id="PIRSF002560">
    <property type="entry name" value="Bacterioferritin"/>
    <property type="match status" value="1"/>
</dbReference>
<sequence>MMSKTQTIENLQKALGMELTATHQYQLHACVLDDWGMGLLASKMREELQEELGHSEDFLNRILFLNGSPNVAMQKTPVQAKSLKEMFESDLADEKEAIEFYTTASIQASEDRDIGTRQLFERIAVDEEGHAGWLELQLDLLERMGEPSYIAKHMPANSDE</sequence>
<evidence type="ECO:0000256" key="2">
    <source>
        <dbReference type="ARBA" id="ARBA00022434"/>
    </source>
</evidence>
<dbReference type="InterPro" id="IPR012347">
    <property type="entry name" value="Ferritin-like"/>
</dbReference>
<dbReference type="InterPro" id="IPR008331">
    <property type="entry name" value="Ferritin_DPS_dom"/>
</dbReference>
<dbReference type="Proteomes" id="UP000036367">
    <property type="component" value="Unassembled WGS sequence"/>
</dbReference>
<dbReference type="Gene3D" id="1.20.1260.10">
    <property type="match status" value="1"/>
</dbReference>
<feature type="binding site" evidence="7">
    <location>
        <position position="50"/>
    </location>
    <ligand>
        <name>Fe cation</name>
        <dbReference type="ChEBI" id="CHEBI:24875"/>
        <label>3</label>
    </ligand>
</feature>
<dbReference type="PROSITE" id="PS50905">
    <property type="entry name" value="FERRITIN_LIKE"/>
    <property type="match status" value="1"/>
</dbReference>
<evidence type="ECO:0000259" key="8">
    <source>
        <dbReference type="PROSITE" id="PS50905"/>
    </source>
</evidence>
<comment type="caution">
    <text evidence="9">The sequence shown here is derived from an EMBL/GenBank/DDBJ whole genome shotgun (WGS) entry which is preliminary data.</text>
</comment>
<proteinExistence type="inferred from homology"/>
<dbReference type="GO" id="GO:0005829">
    <property type="term" value="C:cytosol"/>
    <property type="evidence" value="ECO:0007669"/>
    <property type="project" value="TreeGrafter"/>
</dbReference>
<dbReference type="GO" id="GO:0006879">
    <property type="term" value="P:intracellular iron ion homeostasis"/>
    <property type="evidence" value="ECO:0007669"/>
    <property type="project" value="UniProtKB-KW"/>
</dbReference>
<feature type="binding site" evidence="7">
    <location>
        <position position="130"/>
    </location>
    <ligand>
        <name>Fe cation</name>
        <dbReference type="ChEBI" id="CHEBI:24875"/>
        <label>2</label>
    </ligand>
</feature>
<dbReference type="AlphaFoldDB" id="A0A0J1EPS8"/>
<dbReference type="GO" id="GO:0004322">
    <property type="term" value="F:ferroxidase activity"/>
    <property type="evidence" value="ECO:0007669"/>
    <property type="project" value="UniProtKB-EC"/>
</dbReference>
<gene>
    <name evidence="9" type="ORF">RISK_000562</name>
</gene>
<keyword evidence="4 6" id="KW-0479">Metal-binding</keyword>
<dbReference type="EC" id="1.16.3.1" evidence="6"/>
<feature type="binding site" evidence="7">
    <location>
        <position position="127"/>
    </location>
    <ligand>
        <name>Fe cation</name>
        <dbReference type="ChEBI" id="CHEBI:24875"/>
        <label>2</label>
    </ligand>
</feature>
<evidence type="ECO:0000313" key="9">
    <source>
        <dbReference type="EMBL" id="KLU07484.1"/>
    </source>
</evidence>
<evidence type="ECO:0000256" key="3">
    <source>
        <dbReference type="ARBA" id="ARBA00022617"/>
    </source>
</evidence>
<dbReference type="PANTHER" id="PTHR30295:SF0">
    <property type="entry name" value="BACTERIOFERRITIN"/>
    <property type="match status" value="1"/>
</dbReference>
<dbReference type="PRINTS" id="PR00601">
    <property type="entry name" value="BACFERRITIN"/>
</dbReference>
<keyword evidence="3" id="KW-0349">Heme</keyword>
<dbReference type="SUPFAM" id="SSF47240">
    <property type="entry name" value="Ferritin-like"/>
    <property type="match status" value="1"/>
</dbReference>
<feature type="binding site" evidence="7">
    <location>
        <position position="94"/>
    </location>
    <ligand>
        <name>Fe cation</name>
        <dbReference type="ChEBI" id="CHEBI:24875"/>
        <label>2</label>
    </ligand>
</feature>
<protein>
    <recommendedName>
        <fullName evidence="6">Bacterioferritin</fullName>
        <ecNumber evidence="6">1.16.3.1</ecNumber>
    </recommendedName>
</protein>
<organism evidence="9 10">
    <name type="scientific">Rhodopirellula islandica</name>
    <dbReference type="NCBI Taxonomy" id="595434"/>
    <lineage>
        <taxon>Bacteria</taxon>
        <taxon>Pseudomonadati</taxon>
        <taxon>Planctomycetota</taxon>
        <taxon>Planctomycetia</taxon>
        <taxon>Pirellulales</taxon>
        <taxon>Pirellulaceae</taxon>
        <taxon>Rhodopirellula</taxon>
    </lineage>
</organism>
<feature type="domain" description="Ferritin-like diiron" evidence="8">
    <location>
        <begin position="1"/>
        <end position="145"/>
    </location>
</feature>
<feature type="binding site" evidence="7">
    <location>
        <position position="127"/>
    </location>
    <ligand>
        <name>Fe cation</name>
        <dbReference type="ChEBI" id="CHEBI:24875"/>
        <label>1</label>
    </ligand>
</feature>
<dbReference type="GO" id="GO:0008199">
    <property type="term" value="F:ferric iron binding"/>
    <property type="evidence" value="ECO:0007669"/>
    <property type="project" value="InterPro"/>
</dbReference>
<reference evidence="9" key="1">
    <citation type="submission" date="2015-05" db="EMBL/GenBank/DDBJ databases">
        <title>Permanent draft genome of Rhodopirellula islandicus K833.</title>
        <authorList>
            <person name="Kizina J."/>
            <person name="Richter M."/>
            <person name="Glockner F.O."/>
            <person name="Harder J."/>
        </authorList>
    </citation>
    <scope>NUCLEOTIDE SEQUENCE [LARGE SCALE GENOMIC DNA]</scope>
    <source>
        <strain evidence="9">K833</strain>
    </source>
</reference>
<accession>A0A0J1EPS8</accession>
<dbReference type="InterPro" id="IPR002024">
    <property type="entry name" value="Bacterioferritin"/>
</dbReference>
<dbReference type="InterPro" id="IPR009040">
    <property type="entry name" value="Ferritin-like_diiron"/>
</dbReference>
<dbReference type="GO" id="GO:0006826">
    <property type="term" value="P:iron ion transport"/>
    <property type="evidence" value="ECO:0007669"/>
    <property type="project" value="InterPro"/>
</dbReference>
<dbReference type="STRING" id="595434.RISK_000562"/>
<feature type="binding site" evidence="7">
    <location>
        <position position="54"/>
    </location>
    <ligand>
        <name>Fe cation</name>
        <dbReference type="ChEBI" id="CHEBI:24875"/>
        <label>1</label>
    </ligand>
</feature>
<keyword evidence="2 6" id="KW-0409">Iron storage</keyword>
<dbReference type="PATRIC" id="fig|595434.4.peg.545"/>
<evidence type="ECO:0000256" key="1">
    <source>
        <dbReference type="ARBA" id="ARBA00008093"/>
    </source>
</evidence>
<evidence type="ECO:0000256" key="6">
    <source>
        <dbReference type="PIRNR" id="PIRNR002560"/>
    </source>
</evidence>
<comment type="catalytic activity">
    <reaction evidence="6">
        <text>4 Fe(2+) + O2 + 4 H(+) = 4 Fe(3+) + 2 H2O</text>
        <dbReference type="Rhea" id="RHEA:11148"/>
        <dbReference type="ChEBI" id="CHEBI:15377"/>
        <dbReference type="ChEBI" id="CHEBI:15378"/>
        <dbReference type="ChEBI" id="CHEBI:15379"/>
        <dbReference type="ChEBI" id="CHEBI:29033"/>
        <dbReference type="ChEBI" id="CHEBI:29034"/>
        <dbReference type="EC" id="1.16.3.1"/>
    </reaction>
</comment>
<dbReference type="EMBL" id="LECT01000006">
    <property type="protein sequence ID" value="KLU07484.1"/>
    <property type="molecule type" value="Genomic_DNA"/>
</dbReference>
<feature type="binding site" evidence="7">
    <location>
        <position position="18"/>
    </location>
    <ligand>
        <name>Fe cation</name>
        <dbReference type="ChEBI" id="CHEBI:24875"/>
        <label>1</label>
    </ligand>
</feature>
<dbReference type="InterPro" id="IPR009078">
    <property type="entry name" value="Ferritin-like_SF"/>
</dbReference>
<dbReference type="GO" id="GO:0020037">
    <property type="term" value="F:heme binding"/>
    <property type="evidence" value="ECO:0007669"/>
    <property type="project" value="TreeGrafter"/>
</dbReference>
<evidence type="ECO:0000313" key="10">
    <source>
        <dbReference type="Proteomes" id="UP000036367"/>
    </source>
</evidence>
<keyword evidence="10" id="KW-1185">Reference proteome</keyword>
<evidence type="ECO:0000256" key="4">
    <source>
        <dbReference type="ARBA" id="ARBA00022723"/>
    </source>
</evidence>
<name>A0A0J1EPS8_RHOIS</name>
<feature type="binding site" evidence="7">
    <location>
        <position position="51"/>
    </location>
    <ligand>
        <name>Fe cation</name>
        <dbReference type="ChEBI" id="CHEBI:24875"/>
        <label>1</label>
    </ligand>
</feature>